<evidence type="ECO:0000313" key="5">
    <source>
        <dbReference type="Proteomes" id="UP000295163"/>
    </source>
</evidence>
<sequence>MSAPPRSELPAPSGRRRVDPPQVVGRGTPAAFRASPRPNSLDRMESNPGVNYRERNSMSPFVTRIIRCKRGFLRSRVRRSPEFPGANRGPDAVRDGRGSGERGVLRTQGDVVVGETAGEVPAGARRRPRAQLPVRQFAHLDAMRAAAVMLVVLAHAGLEVVPGGSGVTIFFVISGFIITHLVLKEHRRTGGFDIAGFYRRRALKLAPPLLVALVLPTALYAWLVRPVSLGDFLGQVFFFFNWRYTDSQVDVLPGSIVVWSLSIEEQFYVAFALIWLLLVGRRRPATALAVLAGTAALASAGARVALHLGGASADRIYFGTDTRLEAIAIGVLAAVWYARATGERAPGERAAGAPAWWGRDRVLVLAVLLYLASLLIRDELFRETVRYTAQAVAACLVVLWGLHGPTGRIGTRVLAGMRWKPIQLLGLASYSIYLLHLGAGHALSAVFGELPGPAGVALRVVVGTVAGIACWWCVEEPVARWHHRRRADRRPAAAAAPVPAGQTSG</sequence>
<dbReference type="GO" id="GO:0009103">
    <property type="term" value="P:lipopolysaccharide biosynthetic process"/>
    <property type="evidence" value="ECO:0007669"/>
    <property type="project" value="TreeGrafter"/>
</dbReference>
<evidence type="ECO:0000256" key="1">
    <source>
        <dbReference type="SAM" id="MobiDB-lite"/>
    </source>
</evidence>
<feature type="transmembrane region" description="Helical" evidence="2">
    <location>
        <begin position="326"/>
        <end position="342"/>
    </location>
</feature>
<dbReference type="EMBL" id="SMZT01000010">
    <property type="protein sequence ID" value="TDL38513.1"/>
    <property type="molecule type" value="Genomic_DNA"/>
</dbReference>
<proteinExistence type="predicted"/>
<feature type="transmembrane region" description="Helical" evidence="2">
    <location>
        <begin position="387"/>
        <end position="403"/>
    </location>
</feature>
<dbReference type="PANTHER" id="PTHR23028">
    <property type="entry name" value="ACETYLTRANSFERASE"/>
    <property type="match status" value="1"/>
</dbReference>
<evidence type="ECO:0000259" key="3">
    <source>
        <dbReference type="Pfam" id="PF01757"/>
    </source>
</evidence>
<feature type="transmembrane region" description="Helical" evidence="2">
    <location>
        <begin position="424"/>
        <end position="444"/>
    </location>
</feature>
<protein>
    <submittedName>
        <fullName evidence="4">Acyltransferase</fullName>
    </submittedName>
</protein>
<dbReference type="AlphaFoldDB" id="A0A4R5Y2B0"/>
<keyword evidence="4" id="KW-0012">Acyltransferase</keyword>
<feature type="region of interest" description="Disordered" evidence="1">
    <location>
        <begin position="79"/>
        <end position="108"/>
    </location>
</feature>
<organism evidence="4 5">
    <name type="scientific">Kocuria rosea</name>
    <name type="common">Deinococcus erythromyxa</name>
    <name type="synonym">Micrococcus rubens</name>
    <dbReference type="NCBI Taxonomy" id="1275"/>
    <lineage>
        <taxon>Bacteria</taxon>
        <taxon>Bacillati</taxon>
        <taxon>Actinomycetota</taxon>
        <taxon>Actinomycetes</taxon>
        <taxon>Micrococcales</taxon>
        <taxon>Micrococcaceae</taxon>
        <taxon>Kocuria</taxon>
    </lineage>
</organism>
<gene>
    <name evidence="4" type="ORF">E2R59_16505</name>
</gene>
<feature type="region of interest" description="Disordered" evidence="1">
    <location>
        <begin position="1"/>
        <end position="55"/>
    </location>
</feature>
<evidence type="ECO:0000313" key="4">
    <source>
        <dbReference type="EMBL" id="TDL38513.1"/>
    </source>
</evidence>
<keyword evidence="2" id="KW-0472">Membrane</keyword>
<dbReference type="PANTHER" id="PTHR23028:SF53">
    <property type="entry name" value="ACYL_TRANSF_3 DOMAIN-CONTAINING PROTEIN"/>
    <property type="match status" value="1"/>
</dbReference>
<feature type="transmembrane region" description="Helical" evidence="2">
    <location>
        <begin position="203"/>
        <end position="223"/>
    </location>
</feature>
<name>A0A4R5Y2B0_KOCRO</name>
<evidence type="ECO:0000256" key="2">
    <source>
        <dbReference type="SAM" id="Phobius"/>
    </source>
</evidence>
<feature type="transmembrane region" description="Helical" evidence="2">
    <location>
        <begin position="285"/>
        <end position="306"/>
    </location>
</feature>
<dbReference type="GO" id="GO:0016747">
    <property type="term" value="F:acyltransferase activity, transferring groups other than amino-acyl groups"/>
    <property type="evidence" value="ECO:0007669"/>
    <property type="project" value="InterPro"/>
</dbReference>
<feature type="transmembrane region" description="Helical" evidence="2">
    <location>
        <begin position="256"/>
        <end position="278"/>
    </location>
</feature>
<dbReference type="InterPro" id="IPR050879">
    <property type="entry name" value="Acyltransferase_3"/>
</dbReference>
<feature type="transmembrane region" description="Helical" evidence="2">
    <location>
        <begin position="456"/>
        <end position="474"/>
    </location>
</feature>
<keyword evidence="2" id="KW-1133">Transmembrane helix</keyword>
<feature type="transmembrane region" description="Helical" evidence="2">
    <location>
        <begin position="362"/>
        <end position="381"/>
    </location>
</feature>
<comment type="caution">
    <text evidence="4">The sequence shown here is derived from an EMBL/GenBank/DDBJ whole genome shotgun (WGS) entry which is preliminary data.</text>
</comment>
<keyword evidence="4" id="KW-0808">Transferase</keyword>
<keyword evidence="2" id="KW-0812">Transmembrane</keyword>
<accession>A0A4R5Y2B0</accession>
<feature type="compositionally biased region" description="Basic and acidic residues" evidence="1">
    <location>
        <begin position="91"/>
        <end position="104"/>
    </location>
</feature>
<dbReference type="Pfam" id="PF01757">
    <property type="entry name" value="Acyl_transf_3"/>
    <property type="match status" value="1"/>
</dbReference>
<dbReference type="Proteomes" id="UP000295163">
    <property type="component" value="Unassembled WGS sequence"/>
</dbReference>
<dbReference type="GO" id="GO:0016020">
    <property type="term" value="C:membrane"/>
    <property type="evidence" value="ECO:0007669"/>
    <property type="project" value="TreeGrafter"/>
</dbReference>
<feature type="transmembrane region" description="Helical" evidence="2">
    <location>
        <begin position="164"/>
        <end position="183"/>
    </location>
</feature>
<reference evidence="4 5" key="1">
    <citation type="submission" date="2019-03" db="EMBL/GenBank/DDBJ databases">
        <title>Genome Sequencing and Assembly of Various Microbes Isolated from Partially Reclaimed Soil and Acid Mine Drainage (AMD) Site.</title>
        <authorList>
            <person name="Steinbock B."/>
            <person name="Bechtold R."/>
            <person name="Sevigny J.L."/>
            <person name="Thomas D."/>
            <person name="Cuthill L.R."/>
            <person name="Aveiro Johannsen E.J."/>
            <person name="Thomas K."/>
            <person name="Ghosh A."/>
        </authorList>
    </citation>
    <scope>NUCLEOTIDE SEQUENCE [LARGE SCALE GENOMIC DNA]</scope>
    <source>
        <strain evidence="4 5">S-A3</strain>
    </source>
</reference>
<feature type="domain" description="Acyltransferase 3" evidence="3">
    <location>
        <begin position="140"/>
        <end position="474"/>
    </location>
</feature>
<dbReference type="InterPro" id="IPR002656">
    <property type="entry name" value="Acyl_transf_3_dom"/>
</dbReference>